<evidence type="ECO:0000256" key="2">
    <source>
        <dbReference type="SAM" id="SignalP"/>
    </source>
</evidence>
<feature type="compositionally biased region" description="Polar residues" evidence="1">
    <location>
        <begin position="703"/>
        <end position="716"/>
    </location>
</feature>
<evidence type="ECO:0000313" key="3">
    <source>
        <dbReference type="EMBL" id="KAK4676033.1"/>
    </source>
</evidence>
<name>A0ABR0I6P4_9PEZI</name>
<feature type="compositionally biased region" description="Low complexity" evidence="1">
    <location>
        <begin position="493"/>
        <end position="504"/>
    </location>
</feature>
<feature type="compositionally biased region" description="Gly residues" evidence="1">
    <location>
        <begin position="755"/>
        <end position="765"/>
    </location>
</feature>
<feature type="compositionally biased region" description="Polar residues" evidence="1">
    <location>
        <begin position="544"/>
        <end position="577"/>
    </location>
</feature>
<feature type="compositionally biased region" description="Low complexity" evidence="1">
    <location>
        <begin position="428"/>
        <end position="458"/>
    </location>
</feature>
<gene>
    <name evidence="3" type="ORF">QC764_508460</name>
</gene>
<accession>A0ABR0I6P4</accession>
<feature type="chain" id="PRO_5046778513" evidence="2">
    <location>
        <begin position="21"/>
        <end position="1237"/>
    </location>
</feature>
<feature type="compositionally biased region" description="Gly residues" evidence="1">
    <location>
        <begin position="630"/>
        <end position="639"/>
    </location>
</feature>
<feature type="signal peptide" evidence="2">
    <location>
        <begin position="1"/>
        <end position="20"/>
    </location>
</feature>
<feature type="compositionally biased region" description="Gly residues" evidence="1">
    <location>
        <begin position="1145"/>
        <end position="1157"/>
    </location>
</feature>
<feature type="compositionally biased region" description="Polar residues" evidence="1">
    <location>
        <begin position="327"/>
        <end position="353"/>
    </location>
</feature>
<reference evidence="3 4" key="1">
    <citation type="journal article" date="2023" name="bioRxiv">
        <title>High-quality genome assemblies of four members of thePodospora anserinaspecies complex.</title>
        <authorList>
            <person name="Ament-Velasquez S.L."/>
            <person name="Vogan A.A."/>
            <person name="Wallerman O."/>
            <person name="Hartmann F."/>
            <person name="Gautier V."/>
            <person name="Silar P."/>
            <person name="Giraud T."/>
            <person name="Johannesson H."/>
        </authorList>
    </citation>
    <scope>NUCLEOTIDE SEQUENCE [LARGE SCALE GENOMIC DNA]</scope>
    <source>
        <strain evidence="3 4">CBS 124.78</strain>
    </source>
</reference>
<feature type="compositionally biased region" description="Low complexity" evidence="1">
    <location>
        <begin position="590"/>
        <end position="618"/>
    </location>
</feature>
<evidence type="ECO:0000256" key="1">
    <source>
        <dbReference type="SAM" id="MobiDB-lite"/>
    </source>
</evidence>
<feature type="compositionally biased region" description="Polar residues" evidence="1">
    <location>
        <begin position="769"/>
        <end position="811"/>
    </location>
</feature>
<feature type="compositionally biased region" description="Low complexity" evidence="1">
    <location>
        <begin position="511"/>
        <end position="539"/>
    </location>
</feature>
<feature type="region of interest" description="Disordered" evidence="1">
    <location>
        <begin position="305"/>
        <end position="995"/>
    </location>
</feature>
<feature type="compositionally biased region" description="Low complexity" evidence="1">
    <location>
        <begin position="364"/>
        <end position="390"/>
    </location>
</feature>
<feature type="compositionally biased region" description="Low complexity" evidence="1">
    <location>
        <begin position="881"/>
        <end position="995"/>
    </location>
</feature>
<keyword evidence="4" id="KW-1185">Reference proteome</keyword>
<comment type="caution">
    <text evidence="3">The sequence shown here is derived from an EMBL/GenBank/DDBJ whole genome shotgun (WGS) entry which is preliminary data.</text>
</comment>
<feature type="compositionally biased region" description="Low complexity" evidence="1">
    <location>
        <begin position="822"/>
        <end position="841"/>
    </location>
</feature>
<feature type="compositionally biased region" description="Low complexity" evidence="1">
    <location>
        <begin position="640"/>
        <end position="672"/>
    </location>
</feature>
<organism evidence="3 4">
    <name type="scientific">Podospora pseudoanserina</name>
    <dbReference type="NCBI Taxonomy" id="2609844"/>
    <lineage>
        <taxon>Eukaryota</taxon>
        <taxon>Fungi</taxon>
        <taxon>Dikarya</taxon>
        <taxon>Ascomycota</taxon>
        <taxon>Pezizomycotina</taxon>
        <taxon>Sordariomycetes</taxon>
        <taxon>Sordariomycetidae</taxon>
        <taxon>Sordariales</taxon>
        <taxon>Podosporaceae</taxon>
        <taxon>Podospora</taxon>
    </lineage>
</organism>
<proteinExistence type="predicted"/>
<feature type="compositionally biased region" description="Low complexity" evidence="1">
    <location>
        <begin position="306"/>
        <end position="326"/>
    </location>
</feature>
<dbReference type="EMBL" id="JAFFHC010000005">
    <property type="protein sequence ID" value="KAK4676033.1"/>
    <property type="molecule type" value="Genomic_DNA"/>
</dbReference>
<evidence type="ECO:0000313" key="4">
    <source>
        <dbReference type="Proteomes" id="UP001323617"/>
    </source>
</evidence>
<dbReference type="Proteomes" id="UP001323617">
    <property type="component" value="Unassembled WGS sequence"/>
</dbReference>
<dbReference type="GeneID" id="87968965"/>
<dbReference type="RefSeq" id="XP_062799503.1">
    <property type="nucleotide sequence ID" value="XM_062948100.1"/>
</dbReference>
<sequence length="1237" mass="121663">MHTIHSLLLALASLAVLVMAEGNVLFPYMYGLNYTEYDEAKKLGLTRTPKAYACKSEDEWNKMTTADFAKYKSIIVPDCLCNTSLGTIKFLDNTKKVWSPAVTGNMVLIGTDPSYHSKWYKLAGASAMIRDSISLASTGKNGTGMYFSLSCYYQSNAAPTTIEALSEIGVFKVRGNLTCLNKVHIVATDDSMTSLTDEMASNWNCSAHEVFAEYPTEGNGAFEPLAIALNTTGLGQRTFADGTHGTPYIIARGATPLGCGNNVTEAEYNEECDYGKAVNGMPDSLCSSSCKCLFGMISPGLCRENTTSSSSTSISSSSTTFHNTSSIALSTGSPTNTSLSTSMLYTNTSSPQTKTRKPPVTITVWPSRPPWVSSSSQAPTPSTASSNTTRSDPDTPTVIVTASWPPSPSSDVATDAEPGTVIITASNDPGSGSPSFTTSTPPAPSSSPSNSDDSSGSPETVVVTASNNATESEPGTVTVLPPSETPTGSMGGTSSVSYPTVTVTAGGPDSGGQVSSAASGSDTPPVTVTATAEVPGVPADGQIPTLSDTTSYPPGTDEPSWSLTTTTGSEPQVTLTLRPSGESGSGGASGSETGTMGGSSSLGLDSSMTGSGTMSGSGKPTVTVYPSGQTSGGGDGNGPGASSAPGVSSTPGLSSAPGSSSSGGDVSGTASGKSQSTVTVYPSGQSSGAGGGDSPGVSPAPTTALSSSRTTVTVYPSGQSSGGGDLGNGPSASSASESASGSSRSTVTVYPSGSSSGGGDSGNGPGISETRSTKTMTVGESSVTAPGAPDSSSSTNRGLGSTSYISGSLTNTATGGGGMGTASGTSAVSSETGASDPLSGSSTGGTGSATGSATGSPGTSGSGGPASSDSATGGASGSGTPGSPSSSGSPSSFTPSNPPSLTGSITTSTLSATPSTQSSSVSTSGTASAPSSNQPSGSSSETSYSPGDTSATSSNQGGTTTSTQTTSNSGSLSGSNIPLPTSDCDSLSPSPSPTSQCDTWIGIEIIHIIEIVEICPSGSTVTETKTEHLSTLTRPICATPTPSQPCYPCIFGTPSASDDNFTVTVTSCPANPKTTVTVTAQMCSTCTVTTWVGTVPGHTPGGECHGCLPHASSTVTETAAVETATEVVTLGSVVSDPAATSSSAIGGGGGGGGGEGYGQPPPASVPRPVATASSVPAGGYGPPPLPDVPVDGATASDYAPYKPSSTSFVVTAAGVGRRGHRAVTGVLAGLLGAVMVM</sequence>
<feature type="compositionally biased region" description="Low complexity" evidence="1">
    <location>
        <begin position="728"/>
        <end position="745"/>
    </location>
</feature>
<keyword evidence="2" id="KW-0732">Signal</keyword>
<protein>
    <submittedName>
        <fullName evidence="3">Uncharacterized protein</fullName>
    </submittedName>
</protein>
<feature type="compositionally biased region" description="Polar residues" evidence="1">
    <location>
        <begin position="463"/>
        <end position="475"/>
    </location>
</feature>
<feature type="region of interest" description="Disordered" evidence="1">
    <location>
        <begin position="1138"/>
        <end position="1191"/>
    </location>
</feature>